<reference evidence="7" key="1">
    <citation type="submission" date="2020-11" db="EMBL/GenBank/DDBJ databases">
        <authorList>
            <person name="Tran Van P."/>
        </authorList>
    </citation>
    <scope>NUCLEOTIDE SEQUENCE</scope>
</reference>
<dbReference type="Gene3D" id="3.90.1150.10">
    <property type="entry name" value="Aspartate Aminotransferase, domain 1"/>
    <property type="match status" value="1"/>
</dbReference>
<proteinExistence type="inferred from homology"/>
<dbReference type="InterPro" id="IPR015424">
    <property type="entry name" value="PyrdxlP-dep_Trfase"/>
</dbReference>
<organism evidence="7">
    <name type="scientific">Timema genevievae</name>
    <name type="common">Walking stick</name>
    <dbReference type="NCBI Taxonomy" id="629358"/>
    <lineage>
        <taxon>Eukaryota</taxon>
        <taxon>Metazoa</taxon>
        <taxon>Ecdysozoa</taxon>
        <taxon>Arthropoda</taxon>
        <taxon>Hexapoda</taxon>
        <taxon>Insecta</taxon>
        <taxon>Pterygota</taxon>
        <taxon>Neoptera</taxon>
        <taxon>Polyneoptera</taxon>
        <taxon>Phasmatodea</taxon>
        <taxon>Timematodea</taxon>
        <taxon>Timematoidea</taxon>
        <taxon>Timematidae</taxon>
        <taxon>Timema</taxon>
    </lineage>
</organism>
<keyword evidence="3" id="KW-0032">Aminotransferase</keyword>
<feature type="domain" description="Aminotransferase class I/classII large" evidence="6">
    <location>
        <begin position="350"/>
        <end position="520"/>
    </location>
</feature>
<comment type="cofactor">
    <cofactor evidence="1">
        <name>pyridoxal 5'-phosphate</name>
        <dbReference type="ChEBI" id="CHEBI:597326"/>
    </cofactor>
</comment>
<name>A0A7R9PIC1_TIMGE</name>
<evidence type="ECO:0000256" key="5">
    <source>
        <dbReference type="ARBA" id="ARBA00022898"/>
    </source>
</evidence>
<dbReference type="PANTHER" id="PTHR45744:SF2">
    <property type="entry name" value="TYROSINE AMINOTRANSFERASE"/>
    <property type="match status" value="1"/>
</dbReference>
<evidence type="ECO:0000313" key="7">
    <source>
        <dbReference type="EMBL" id="CAD7588082.1"/>
    </source>
</evidence>
<dbReference type="AlphaFoldDB" id="A0A7R9PIC1"/>
<evidence type="ECO:0000256" key="4">
    <source>
        <dbReference type="ARBA" id="ARBA00022679"/>
    </source>
</evidence>
<keyword evidence="4" id="KW-0808">Transferase</keyword>
<gene>
    <name evidence="7" type="ORF">TGEB3V08_LOCUS2196</name>
</gene>
<dbReference type="EMBL" id="OE839658">
    <property type="protein sequence ID" value="CAD7588082.1"/>
    <property type="molecule type" value="Genomic_DNA"/>
</dbReference>
<dbReference type="NCBIfam" id="TIGR01265">
    <property type="entry name" value="tyr_nico_aTase"/>
    <property type="match status" value="1"/>
</dbReference>
<dbReference type="CDD" id="cd00609">
    <property type="entry name" value="AAT_like"/>
    <property type="match status" value="1"/>
</dbReference>
<evidence type="ECO:0000256" key="2">
    <source>
        <dbReference type="ARBA" id="ARBA00007441"/>
    </source>
</evidence>
<dbReference type="GO" id="GO:0006572">
    <property type="term" value="P:L-tyrosine catabolic process"/>
    <property type="evidence" value="ECO:0007669"/>
    <property type="project" value="TreeGrafter"/>
</dbReference>
<keyword evidence="5" id="KW-0663">Pyridoxal phosphate</keyword>
<dbReference type="Gene3D" id="3.40.640.10">
    <property type="entry name" value="Type I PLP-dependent aspartate aminotransferase-like (Major domain)"/>
    <property type="match status" value="2"/>
</dbReference>
<dbReference type="InterPro" id="IPR015421">
    <property type="entry name" value="PyrdxlP-dep_Trfase_major"/>
</dbReference>
<evidence type="ECO:0000256" key="3">
    <source>
        <dbReference type="ARBA" id="ARBA00022576"/>
    </source>
</evidence>
<dbReference type="InterPro" id="IPR005958">
    <property type="entry name" value="TyrNic_aminoTrfase"/>
</dbReference>
<dbReference type="GO" id="GO:0030170">
    <property type="term" value="F:pyridoxal phosphate binding"/>
    <property type="evidence" value="ECO:0007669"/>
    <property type="project" value="InterPro"/>
</dbReference>
<comment type="similarity">
    <text evidence="2">Belongs to the class-I pyridoxal-phosphate-dependent aminotransferase family.</text>
</comment>
<dbReference type="PRINTS" id="PR00753">
    <property type="entry name" value="ACCSYNTHASE"/>
</dbReference>
<evidence type="ECO:0000256" key="1">
    <source>
        <dbReference type="ARBA" id="ARBA00001933"/>
    </source>
</evidence>
<dbReference type="Pfam" id="PF00155">
    <property type="entry name" value="Aminotran_1_2"/>
    <property type="match status" value="2"/>
</dbReference>
<dbReference type="GO" id="GO:0006559">
    <property type="term" value="P:L-phenylalanine catabolic process"/>
    <property type="evidence" value="ECO:0007669"/>
    <property type="project" value="TreeGrafter"/>
</dbReference>
<protein>
    <recommendedName>
        <fullName evidence="6">Aminotransferase class I/classII large domain-containing protein</fullName>
    </recommendedName>
</protein>
<sequence>MTPGPGKTKWNVPASEIARNTNNPIRNIVENLRLDPNPDKPLIALSIASLVQSQTQFLDSLTDTITDIVSRQNSLIQSQTQFLNSLTGTITDTVLQQPHWYNHRHSSSTASLIQSQTQFLKSLNDTITDMFGNLLPSPEVLDAVRESLGSLRYNGYAPSVGYIEAREAVARYSSSVDVTVDPKDVLLCSGCSGALDLCITALANPGQNILVPRPGFSIYRTLAEGLGIKVKSYNLKPERGWMVDLDHLEEQCDEKTAAIIINNPSNPCGSVFSREHLFDILEVARRNFLPIIADEIYEHMVFPGKEFHSLGSLSLEVPVLSCSGLTKRLVFNSFNVITDHDRQEVSPQLFLIPGWRMGWIIIHDRNGVFDQEVRKGLQRLSQRIIGSNTLVQGALPAILKNTPQEFYYNTLCILQNNALVAFEMLKNIEGLRPVMPEGAMYIMVGISMEHFPEFSSELHFLEQMVTEESVFCLPGQLANTPVMLSQTTEDGEIECFDYPGYMRLVLSVPEEQLREACHRIANYCARHFTINSISSYLVQHKHSLP</sequence>
<feature type="domain" description="Aminotransferase class I/classII large" evidence="6">
    <location>
        <begin position="133"/>
        <end position="329"/>
    </location>
</feature>
<dbReference type="PANTHER" id="PTHR45744">
    <property type="entry name" value="TYROSINE AMINOTRANSFERASE"/>
    <property type="match status" value="1"/>
</dbReference>
<accession>A0A7R9PIC1</accession>
<evidence type="ECO:0000259" key="6">
    <source>
        <dbReference type="Pfam" id="PF00155"/>
    </source>
</evidence>
<dbReference type="InterPro" id="IPR015422">
    <property type="entry name" value="PyrdxlP-dep_Trfase_small"/>
</dbReference>
<dbReference type="SUPFAM" id="SSF53383">
    <property type="entry name" value="PLP-dependent transferases"/>
    <property type="match status" value="1"/>
</dbReference>
<dbReference type="InterPro" id="IPR004839">
    <property type="entry name" value="Aminotransferase_I/II_large"/>
</dbReference>
<dbReference type="GO" id="GO:0004838">
    <property type="term" value="F:L-tyrosine-2-oxoglutarate transaminase activity"/>
    <property type="evidence" value="ECO:0007669"/>
    <property type="project" value="TreeGrafter"/>
</dbReference>